<sequence>MEDVQAAIDRALADREALPRYEDLCRLYVEVRRHADVLLPIVAQRINALNKGTPEWDGKRCRLDLVTHELNQGLGEGLQSAARRVRSLGHTLRWLLDASGQSAPEGDR</sequence>
<accession>A0ABS0NF33</accession>
<organism evidence="1 2">
    <name type="scientific">Streptomyces pactum</name>
    <dbReference type="NCBI Taxonomy" id="68249"/>
    <lineage>
        <taxon>Bacteria</taxon>
        <taxon>Bacillati</taxon>
        <taxon>Actinomycetota</taxon>
        <taxon>Actinomycetes</taxon>
        <taxon>Kitasatosporales</taxon>
        <taxon>Streptomycetaceae</taxon>
        <taxon>Streptomyces</taxon>
    </lineage>
</organism>
<dbReference type="EMBL" id="JACYXC010000001">
    <property type="protein sequence ID" value="MBH5333790.1"/>
    <property type="molecule type" value="Genomic_DNA"/>
</dbReference>
<reference evidence="1 2" key="1">
    <citation type="submission" date="2020-09" db="EMBL/GenBank/DDBJ databases">
        <title>Biosynthesis of the nuclear factor of activated T cells inhibitor NFAT-133 and its congeners in Streptomyces pactum.</title>
        <authorList>
            <person name="Zhou W."/>
            <person name="Posri P."/>
            <person name="Abugrain M.E."/>
            <person name="Weisberg A.J."/>
            <person name="Chang J.H."/>
            <person name="Mahmud T."/>
        </authorList>
    </citation>
    <scope>NUCLEOTIDE SEQUENCE [LARGE SCALE GENOMIC DNA]</scope>
    <source>
        <strain evidence="1 2">ATCC 27456</strain>
    </source>
</reference>
<dbReference type="Proteomes" id="UP000807371">
    <property type="component" value="Unassembled WGS sequence"/>
</dbReference>
<name>A0ABS0NF33_9ACTN</name>
<protein>
    <recommendedName>
        <fullName evidence="3">Restriction endonuclease</fullName>
    </recommendedName>
</protein>
<dbReference type="Pfam" id="PF19979">
    <property type="entry name" value="DUF6415"/>
    <property type="match status" value="1"/>
</dbReference>
<keyword evidence="2" id="KW-1185">Reference proteome</keyword>
<evidence type="ECO:0000313" key="2">
    <source>
        <dbReference type="Proteomes" id="UP000807371"/>
    </source>
</evidence>
<dbReference type="InterPro" id="IPR046300">
    <property type="entry name" value="DUF6415"/>
</dbReference>
<evidence type="ECO:0000313" key="1">
    <source>
        <dbReference type="EMBL" id="MBH5333790.1"/>
    </source>
</evidence>
<evidence type="ECO:0008006" key="3">
    <source>
        <dbReference type="Google" id="ProtNLM"/>
    </source>
</evidence>
<gene>
    <name evidence="1" type="ORF">IHE55_02805</name>
</gene>
<comment type="caution">
    <text evidence="1">The sequence shown here is derived from an EMBL/GenBank/DDBJ whole genome shotgun (WGS) entry which is preliminary data.</text>
</comment>
<proteinExistence type="predicted"/>